<dbReference type="PANTHER" id="PTHR42855:SF2">
    <property type="entry name" value="DRUG RESISTANCE ABC TRANSPORTER,ATP-BINDING PROTEIN"/>
    <property type="match status" value="1"/>
</dbReference>
<dbReference type="RefSeq" id="WP_369940644.1">
    <property type="nucleotide sequence ID" value="NZ_JBCLUF010000004.1"/>
</dbReference>
<dbReference type="GO" id="GO:0005524">
    <property type="term" value="F:ATP binding"/>
    <property type="evidence" value="ECO:0007669"/>
    <property type="project" value="UniProtKB-KW"/>
</dbReference>
<sequence>MALSSSHDRIFLDQVIDHTLVIEKNQLFLAKGDLTTYQLQKERRDTFDKRQNEKTRHELARLKKAALTKENWAKQAERQKQNNAHADKGFIGHRAAKVMKRADHLNKRLQAEIKTKEQQLKNIETSATLSLNYQRSQKKTLITAKDLTLAYPAKELFSKLNFTVSTGQIVVLKGANGRGKSSLFQALLGQTELIQQGSLTLATKRFSLLKQDLSENTGTLAAFAQKHALDYTLFLTLLKKLGIPRQTFATKIEQMSQGQQKKVALACVLATPAELYLLDEPLNYLDTFNQDQLLELFATVHPTMLVIEHDQNFITKLADQIIKL</sequence>
<evidence type="ECO:0000256" key="2">
    <source>
        <dbReference type="ARBA" id="ARBA00022840"/>
    </source>
</evidence>
<dbReference type="SMART" id="SM00382">
    <property type="entry name" value="AAA"/>
    <property type="match status" value="1"/>
</dbReference>
<dbReference type="CDD" id="cd03221">
    <property type="entry name" value="ABCF_EF-3"/>
    <property type="match status" value="1"/>
</dbReference>
<dbReference type="InterPro" id="IPR003593">
    <property type="entry name" value="AAA+_ATPase"/>
</dbReference>
<proteinExistence type="predicted"/>
<gene>
    <name evidence="5" type="ORF">AALT52_01805</name>
</gene>
<dbReference type="PROSITE" id="PS00211">
    <property type="entry name" value="ABC_TRANSPORTER_1"/>
    <property type="match status" value="1"/>
</dbReference>
<dbReference type="InterPro" id="IPR027417">
    <property type="entry name" value="P-loop_NTPase"/>
</dbReference>
<keyword evidence="6" id="KW-1185">Reference proteome</keyword>
<dbReference type="PROSITE" id="PS50893">
    <property type="entry name" value="ABC_TRANSPORTER_2"/>
    <property type="match status" value="1"/>
</dbReference>
<dbReference type="Proteomes" id="UP001565236">
    <property type="component" value="Unassembled WGS sequence"/>
</dbReference>
<keyword evidence="3" id="KW-0175">Coiled coil</keyword>
<dbReference type="Gene3D" id="3.40.50.300">
    <property type="entry name" value="P-loop containing nucleotide triphosphate hydrolases"/>
    <property type="match status" value="1"/>
</dbReference>
<reference evidence="5 6" key="1">
    <citation type="submission" date="2024-03" db="EMBL/GenBank/DDBJ databases">
        <title>Mouse gut bacterial collection (mGBC) of GemPharmatech.</title>
        <authorList>
            <person name="He Y."/>
            <person name="Dong L."/>
            <person name="Wu D."/>
            <person name="Gao X."/>
            <person name="Lin Z."/>
        </authorList>
    </citation>
    <scope>NUCLEOTIDE SEQUENCE [LARGE SCALE GENOMIC DNA]</scope>
    <source>
        <strain evidence="5 6">15-30</strain>
    </source>
</reference>
<dbReference type="Pfam" id="PF00005">
    <property type="entry name" value="ABC_tran"/>
    <property type="match status" value="1"/>
</dbReference>
<evidence type="ECO:0000256" key="1">
    <source>
        <dbReference type="ARBA" id="ARBA00022741"/>
    </source>
</evidence>
<dbReference type="SUPFAM" id="SSF52540">
    <property type="entry name" value="P-loop containing nucleoside triphosphate hydrolases"/>
    <property type="match status" value="1"/>
</dbReference>
<feature type="coiled-coil region" evidence="3">
    <location>
        <begin position="62"/>
        <end position="126"/>
    </location>
</feature>
<evidence type="ECO:0000313" key="5">
    <source>
        <dbReference type="EMBL" id="MEY8661632.1"/>
    </source>
</evidence>
<comment type="caution">
    <text evidence="5">The sequence shown here is derived from an EMBL/GenBank/DDBJ whole genome shotgun (WGS) entry which is preliminary data.</text>
</comment>
<dbReference type="PANTHER" id="PTHR42855">
    <property type="entry name" value="ABC TRANSPORTER ATP-BINDING SUBUNIT"/>
    <property type="match status" value="1"/>
</dbReference>
<dbReference type="InterPro" id="IPR003439">
    <property type="entry name" value="ABC_transporter-like_ATP-bd"/>
</dbReference>
<feature type="domain" description="ABC transporter" evidence="4">
    <location>
        <begin position="142"/>
        <end position="324"/>
    </location>
</feature>
<keyword evidence="2 5" id="KW-0067">ATP-binding</keyword>
<evidence type="ECO:0000256" key="3">
    <source>
        <dbReference type="SAM" id="Coils"/>
    </source>
</evidence>
<organism evidence="5 6">
    <name type="scientific">Ligilactobacillus faecis</name>
    <dbReference type="NCBI Taxonomy" id="762833"/>
    <lineage>
        <taxon>Bacteria</taxon>
        <taxon>Bacillati</taxon>
        <taxon>Bacillota</taxon>
        <taxon>Bacilli</taxon>
        <taxon>Lactobacillales</taxon>
        <taxon>Lactobacillaceae</taxon>
        <taxon>Ligilactobacillus</taxon>
    </lineage>
</organism>
<name>A0ABV4DQB3_9LACO</name>
<dbReference type="InterPro" id="IPR051309">
    <property type="entry name" value="ABCF_ATPase"/>
</dbReference>
<dbReference type="EMBL" id="JBCLUF010000004">
    <property type="protein sequence ID" value="MEY8661632.1"/>
    <property type="molecule type" value="Genomic_DNA"/>
</dbReference>
<accession>A0ABV4DQB3</accession>
<evidence type="ECO:0000259" key="4">
    <source>
        <dbReference type="PROSITE" id="PS50893"/>
    </source>
</evidence>
<evidence type="ECO:0000313" key="6">
    <source>
        <dbReference type="Proteomes" id="UP001565236"/>
    </source>
</evidence>
<dbReference type="InterPro" id="IPR017871">
    <property type="entry name" value="ABC_transporter-like_CS"/>
</dbReference>
<protein>
    <submittedName>
        <fullName evidence="5">ATP-binding cassette domain-containing protein</fullName>
    </submittedName>
</protein>
<keyword evidence="1" id="KW-0547">Nucleotide-binding</keyword>